<protein>
    <recommendedName>
        <fullName evidence="1">CHK kinase-like domain-containing protein</fullName>
    </recommendedName>
</protein>
<dbReference type="OrthoDB" id="191037at2759"/>
<proteinExistence type="predicted"/>
<dbReference type="InterPro" id="IPR015897">
    <property type="entry name" value="CHK_kinase-like"/>
</dbReference>
<organism evidence="2 3">
    <name type="scientific">Ignelater luminosus</name>
    <name type="common">Cucubano</name>
    <name type="synonym">Pyrophorus luminosus</name>
    <dbReference type="NCBI Taxonomy" id="2038154"/>
    <lineage>
        <taxon>Eukaryota</taxon>
        <taxon>Metazoa</taxon>
        <taxon>Ecdysozoa</taxon>
        <taxon>Arthropoda</taxon>
        <taxon>Hexapoda</taxon>
        <taxon>Insecta</taxon>
        <taxon>Pterygota</taxon>
        <taxon>Neoptera</taxon>
        <taxon>Endopterygota</taxon>
        <taxon>Coleoptera</taxon>
        <taxon>Polyphaga</taxon>
        <taxon>Elateriformia</taxon>
        <taxon>Elateroidea</taxon>
        <taxon>Elateridae</taxon>
        <taxon>Agrypninae</taxon>
        <taxon>Pyrophorini</taxon>
        <taxon>Ignelater</taxon>
    </lineage>
</organism>
<dbReference type="PANTHER" id="PTHR11012:SF30">
    <property type="entry name" value="PROTEIN KINASE-LIKE DOMAIN-CONTAINING"/>
    <property type="match status" value="1"/>
</dbReference>
<dbReference type="InterPro" id="IPR004119">
    <property type="entry name" value="EcKL"/>
</dbReference>
<name>A0A8K0CWT5_IGNLU</name>
<dbReference type="Gene3D" id="3.90.1200.10">
    <property type="match status" value="1"/>
</dbReference>
<reference evidence="2" key="1">
    <citation type="submission" date="2019-08" db="EMBL/GenBank/DDBJ databases">
        <title>The genome of the North American firefly Photinus pyralis.</title>
        <authorList>
            <consortium name="Photinus pyralis genome working group"/>
            <person name="Fallon T.R."/>
            <person name="Sander Lower S.E."/>
            <person name="Weng J.-K."/>
        </authorList>
    </citation>
    <scope>NUCLEOTIDE SEQUENCE</scope>
    <source>
        <strain evidence="2">TRF0915ILg1</strain>
        <tissue evidence="2">Whole body</tissue>
    </source>
</reference>
<gene>
    <name evidence="2" type="ORF">ILUMI_12257</name>
</gene>
<dbReference type="Proteomes" id="UP000801492">
    <property type="component" value="Unassembled WGS sequence"/>
</dbReference>
<dbReference type="AlphaFoldDB" id="A0A8K0CWT5"/>
<evidence type="ECO:0000259" key="1">
    <source>
        <dbReference type="SMART" id="SM00587"/>
    </source>
</evidence>
<keyword evidence="3" id="KW-1185">Reference proteome</keyword>
<dbReference type="SMART" id="SM00587">
    <property type="entry name" value="CHK"/>
    <property type="match status" value="1"/>
</dbReference>
<dbReference type="EMBL" id="VTPC01007548">
    <property type="protein sequence ID" value="KAF2893914.1"/>
    <property type="molecule type" value="Genomic_DNA"/>
</dbReference>
<accession>A0A8K0CWT5</accession>
<sequence>MNGVNNLEGRIDNEIELLLKNIAEEEGFKNYKIEKAVGSTKGDGYVGLMTAISIVGKTNFGKEKELHLMVKGASKNDALRAELCVTSIFERETCMYDTVIPSFCKLEEEKGLEPFSGSPKCYKACMIDKSEALILKNLRKDGYSLWKKKVPMEHDHVSLVLKEFGRFHAVSLAMRDQQPETFKNLTENMYDIFVMCIEKVDFITALKKLCINGLDSLDALKDSKAYHIFQKFIDEELETFLKSLSKLVDNYSVILHGDGWTNNMMFKYEDEGNPNKPTKVCLFDFQISRLGPPVLDLSYFLYGCSSKKVIDNLDHYLDIYYESISTHLHRLGCNSKKIYPRLIFQEQWKKYSRYGLINSMMLLHATLSEQDEVKHLTELADSGKKVCDAFDYKLANVEIYNDRARHIILHFVENGLI</sequence>
<dbReference type="InterPro" id="IPR011009">
    <property type="entry name" value="Kinase-like_dom_sf"/>
</dbReference>
<evidence type="ECO:0000313" key="2">
    <source>
        <dbReference type="EMBL" id="KAF2893914.1"/>
    </source>
</evidence>
<evidence type="ECO:0000313" key="3">
    <source>
        <dbReference type="Proteomes" id="UP000801492"/>
    </source>
</evidence>
<dbReference type="Pfam" id="PF02958">
    <property type="entry name" value="EcKL"/>
    <property type="match status" value="1"/>
</dbReference>
<comment type="caution">
    <text evidence="2">The sequence shown here is derived from an EMBL/GenBank/DDBJ whole genome shotgun (WGS) entry which is preliminary data.</text>
</comment>
<dbReference type="PANTHER" id="PTHR11012">
    <property type="entry name" value="PROTEIN KINASE-LIKE DOMAIN-CONTAINING"/>
    <property type="match status" value="1"/>
</dbReference>
<feature type="domain" description="CHK kinase-like" evidence="1">
    <location>
        <begin position="133"/>
        <end position="330"/>
    </location>
</feature>
<dbReference type="SUPFAM" id="SSF56112">
    <property type="entry name" value="Protein kinase-like (PK-like)"/>
    <property type="match status" value="1"/>
</dbReference>